<proteinExistence type="predicted"/>
<reference evidence="1" key="1">
    <citation type="submission" date="2019-09" db="EMBL/GenBank/DDBJ databases">
        <authorList>
            <person name="Rodrigo-Torres L."/>
            <person name="Arahal R. D."/>
            <person name="Lucena T."/>
        </authorList>
    </citation>
    <scope>NUCLEOTIDE SEQUENCE</scope>
    <source>
        <strain evidence="1">ISS653</strain>
    </source>
</reference>
<name>A0AC61Y7L1_9FLAO</name>
<keyword evidence="2" id="KW-1185">Reference proteome</keyword>
<comment type="caution">
    <text evidence="1">The sequence shown here is derived from an EMBL/GenBank/DDBJ whole genome shotgun (WGS) entry which is preliminary data.</text>
</comment>
<sequence length="368" mass="42430">MNSSILTTSEKAYSYLDNTNWTLCLGAGICKGILPDWFDLTRNVVNEIFNFNWSENDFKENIDKIGFSLDSWLQAALNKNLKDGNTIDDFNFILEKNLYQNIIRKAEDYRLGEALAVMIHNPHWIKKKESIGIVEFFEKEYSNSTLIQLKNILLDSDDKLTRPESIITFNADPLLHSLVVIFGVYNHYKKTGEYNYPQEDYVRVTRPFETGREKKIPILHLHGAIYPQIPVDRKIKNDSRDNLIFAESSYSKAAATMSGWAQNVFSYTATNSKMIFLGLSMSDPNIRKWLNWSTENINNQLDSFKGDDNNKIIKHIWIQPKPINESTQKFLENSLIHLGTKPGWINSWQDVEKGILNLMGKKTKSNNG</sequence>
<accession>A0AC61Y7L1</accession>
<gene>
    <name evidence="1" type="ORF">FVB9532_01723</name>
</gene>
<dbReference type="EMBL" id="CABVMM010000006">
    <property type="protein sequence ID" value="VVV00452.1"/>
    <property type="molecule type" value="Genomic_DNA"/>
</dbReference>
<protein>
    <submittedName>
        <fullName evidence="1">Uncharacterized protein</fullName>
    </submittedName>
</protein>
<evidence type="ECO:0000313" key="1">
    <source>
        <dbReference type="EMBL" id="VVV00452.1"/>
    </source>
</evidence>
<organism evidence="1 2">
    <name type="scientific">Mesonia oceanica</name>
    <dbReference type="NCBI Taxonomy" id="2687242"/>
    <lineage>
        <taxon>Bacteria</taxon>
        <taxon>Pseudomonadati</taxon>
        <taxon>Bacteroidota</taxon>
        <taxon>Flavobacteriia</taxon>
        <taxon>Flavobacteriales</taxon>
        <taxon>Flavobacteriaceae</taxon>
        <taxon>Mesonia</taxon>
    </lineage>
</organism>
<evidence type="ECO:0000313" key="2">
    <source>
        <dbReference type="Proteomes" id="UP000356253"/>
    </source>
</evidence>
<dbReference type="Proteomes" id="UP000356253">
    <property type="component" value="Unassembled WGS sequence"/>
</dbReference>